<protein>
    <submittedName>
        <fullName evidence="1">Uncharacterized protein</fullName>
    </submittedName>
</protein>
<evidence type="ECO:0000313" key="1">
    <source>
        <dbReference type="EMBL" id="GIX80901.1"/>
    </source>
</evidence>
<name>A0AAV4NAE8_CAEEX</name>
<sequence>MSIRLHPQMMMSIRLHDEMMMSIILHHEMMMSISLHHQTVMSFRLLRIFGQSLSLERAEIFFYYRRCEDFSDLLRAQVNERQRRKKKRSRENGKGQLTNIRRNRLRRKGGIKERRGWGGRKFSFFLLEL</sequence>
<dbReference type="AlphaFoldDB" id="A0AAV4NAE8"/>
<gene>
    <name evidence="1" type="ORF">CEXT_431171</name>
</gene>
<comment type="caution">
    <text evidence="1">The sequence shown here is derived from an EMBL/GenBank/DDBJ whole genome shotgun (WGS) entry which is preliminary data.</text>
</comment>
<reference evidence="1 2" key="1">
    <citation type="submission" date="2021-06" db="EMBL/GenBank/DDBJ databases">
        <title>Caerostris extrusa draft genome.</title>
        <authorList>
            <person name="Kono N."/>
            <person name="Arakawa K."/>
        </authorList>
    </citation>
    <scope>NUCLEOTIDE SEQUENCE [LARGE SCALE GENOMIC DNA]</scope>
</reference>
<dbReference type="Proteomes" id="UP001054945">
    <property type="component" value="Unassembled WGS sequence"/>
</dbReference>
<proteinExistence type="predicted"/>
<keyword evidence="2" id="KW-1185">Reference proteome</keyword>
<organism evidence="1 2">
    <name type="scientific">Caerostris extrusa</name>
    <name type="common">Bark spider</name>
    <name type="synonym">Caerostris bankana</name>
    <dbReference type="NCBI Taxonomy" id="172846"/>
    <lineage>
        <taxon>Eukaryota</taxon>
        <taxon>Metazoa</taxon>
        <taxon>Ecdysozoa</taxon>
        <taxon>Arthropoda</taxon>
        <taxon>Chelicerata</taxon>
        <taxon>Arachnida</taxon>
        <taxon>Araneae</taxon>
        <taxon>Araneomorphae</taxon>
        <taxon>Entelegynae</taxon>
        <taxon>Araneoidea</taxon>
        <taxon>Araneidae</taxon>
        <taxon>Caerostris</taxon>
    </lineage>
</organism>
<accession>A0AAV4NAE8</accession>
<dbReference type="EMBL" id="BPLR01020631">
    <property type="protein sequence ID" value="GIX80901.1"/>
    <property type="molecule type" value="Genomic_DNA"/>
</dbReference>
<evidence type="ECO:0000313" key="2">
    <source>
        <dbReference type="Proteomes" id="UP001054945"/>
    </source>
</evidence>